<keyword evidence="11" id="KW-1185">Reference proteome</keyword>
<name>A0A0F0KM22_9MICO</name>
<evidence type="ECO:0000259" key="8">
    <source>
        <dbReference type="Pfam" id="PF06762"/>
    </source>
</evidence>
<protein>
    <recommendedName>
        <fullName evidence="12">Lipase maturation factor</fullName>
    </recommendedName>
</protein>
<evidence type="ECO:0000256" key="3">
    <source>
        <dbReference type="ARBA" id="ARBA00022692"/>
    </source>
</evidence>
<dbReference type="InterPro" id="IPR057434">
    <property type="entry name" value="LMF1/2_N"/>
</dbReference>
<evidence type="ECO:0000256" key="7">
    <source>
        <dbReference type="SAM" id="Phobius"/>
    </source>
</evidence>
<dbReference type="InterPro" id="IPR057433">
    <property type="entry name" value="LMF1/2_C"/>
</dbReference>
<evidence type="ECO:0000256" key="6">
    <source>
        <dbReference type="ARBA" id="ARBA00023136"/>
    </source>
</evidence>
<evidence type="ECO:0008006" key="12">
    <source>
        <dbReference type="Google" id="ProtNLM"/>
    </source>
</evidence>
<dbReference type="Pfam" id="PF06762">
    <property type="entry name" value="LMF1"/>
    <property type="match status" value="1"/>
</dbReference>
<keyword evidence="5 7" id="KW-1133">Transmembrane helix</keyword>
<feature type="transmembrane region" description="Helical" evidence="7">
    <location>
        <begin position="155"/>
        <end position="175"/>
    </location>
</feature>
<accession>A0A0F0KM22</accession>
<proteinExistence type="inferred from homology"/>
<organism evidence="10 11">
    <name type="scientific">Microbacterium azadirachtae</name>
    <dbReference type="NCBI Taxonomy" id="582680"/>
    <lineage>
        <taxon>Bacteria</taxon>
        <taxon>Bacillati</taxon>
        <taxon>Actinomycetota</taxon>
        <taxon>Actinomycetes</taxon>
        <taxon>Micrococcales</taxon>
        <taxon>Microbacteriaceae</taxon>
        <taxon>Microbacterium</taxon>
    </lineage>
</organism>
<dbReference type="PATRIC" id="fig|582680.7.peg.2510"/>
<evidence type="ECO:0000256" key="1">
    <source>
        <dbReference type="ARBA" id="ARBA00004477"/>
    </source>
</evidence>
<dbReference type="OrthoDB" id="9793230at2"/>
<feature type="transmembrane region" description="Helical" evidence="7">
    <location>
        <begin position="79"/>
        <end position="97"/>
    </location>
</feature>
<dbReference type="Proteomes" id="UP000033448">
    <property type="component" value="Unassembled WGS sequence"/>
</dbReference>
<dbReference type="RefSeq" id="WP_045251113.1">
    <property type="nucleotide sequence ID" value="NZ_JYIT01000080.1"/>
</dbReference>
<dbReference type="AlphaFoldDB" id="A0A0F0KM22"/>
<dbReference type="EMBL" id="JYIT01000080">
    <property type="protein sequence ID" value="KJL21918.1"/>
    <property type="molecule type" value="Genomic_DNA"/>
</dbReference>
<dbReference type="Pfam" id="PF25179">
    <property type="entry name" value="LMF1_C"/>
    <property type="match status" value="1"/>
</dbReference>
<evidence type="ECO:0000313" key="11">
    <source>
        <dbReference type="Proteomes" id="UP000033448"/>
    </source>
</evidence>
<keyword evidence="3 7" id="KW-0812">Transmembrane</keyword>
<evidence type="ECO:0000313" key="10">
    <source>
        <dbReference type="EMBL" id="KJL21918.1"/>
    </source>
</evidence>
<comment type="caution">
    <text evidence="10">The sequence shown here is derived from an EMBL/GenBank/DDBJ whole genome shotgun (WGS) entry which is preliminary data.</text>
</comment>
<feature type="transmembrane region" description="Helical" evidence="7">
    <location>
        <begin position="20"/>
        <end position="39"/>
    </location>
</feature>
<evidence type="ECO:0000259" key="9">
    <source>
        <dbReference type="Pfam" id="PF25179"/>
    </source>
</evidence>
<feature type="domain" description="Lipase maturation factor 1/2 C-terminal" evidence="9">
    <location>
        <begin position="348"/>
        <end position="486"/>
    </location>
</feature>
<feature type="transmembrane region" description="Helical" evidence="7">
    <location>
        <begin position="307"/>
        <end position="329"/>
    </location>
</feature>
<comment type="similarity">
    <text evidence="2">Belongs to the lipase maturation factor family.</text>
</comment>
<dbReference type="GO" id="GO:0051604">
    <property type="term" value="P:protein maturation"/>
    <property type="evidence" value="ECO:0007669"/>
    <property type="project" value="InterPro"/>
</dbReference>
<feature type="domain" description="Lipase maturation factor 1/2 N-terminal" evidence="8">
    <location>
        <begin position="128"/>
        <end position="285"/>
    </location>
</feature>
<comment type="subcellular location">
    <subcellularLocation>
        <location evidence="1">Endoplasmic reticulum membrane</location>
        <topology evidence="1">Multi-pass membrane protein</topology>
    </subcellularLocation>
</comment>
<keyword evidence="4" id="KW-0256">Endoplasmic reticulum</keyword>
<dbReference type="InterPro" id="IPR009613">
    <property type="entry name" value="LMF"/>
</dbReference>
<dbReference type="PANTHER" id="PTHR14463:SF10">
    <property type="entry name" value="LIPASE MATURATION FACTOR 1"/>
    <property type="match status" value="1"/>
</dbReference>
<feature type="transmembrane region" description="Helical" evidence="7">
    <location>
        <begin position="247"/>
        <end position="265"/>
    </location>
</feature>
<dbReference type="PANTHER" id="PTHR14463">
    <property type="entry name" value="LIPASE MATURATION FACTOR"/>
    <property type="match status" value="1"/>
</dbReference>
<feature type="transmembrane region" description="Helical" evidence="7">
    <location>
        <begin position="270"/>
        <end position="287"/>
    </location>
</feature>
<sequence length="497" mass="55531">MDGFAAVDFGFAREVLQRGIAALYLVAFLSTLNQFRALLGEHGLLPAPELLAWAGNSDRARRLLRPTLFLRIRYTDRRLVALCTAGIVVSLSLVTGIPQLAPSWVPMACFLLLWLGYMSISSIGQTFYGFGWEMLLLEAGFLAAFLGSASEPPPTVVIVLFWWLVIRLEFGAGMIKIRGGHEWRDLTALMYHHETQPMPGPLSRQAHLLPPWFHRLEVVGNHAAQLGAPWLLLAPVLGLWVPGPVPAIIGTVGAGIVIATQLWLVSTGNFAWLNGATIVLAFSAIGMPSGAPRHTITAPPWVIDGLWLPWLVVTTGVGALYVWLSVPAVRNLFSRRQAMNASFNRWQLANAYGAFGTVTKERIEIVVEGTMLVDADPDPVGGQWREYGFKGKPGDLHRVPAQFAPYHLRLDWLMWFLPLGRMYEDWFAMLLVRLLEADPPTLRLLRHDPFDGARPAQVRAVAYRYRFATRAEHRESGRVWMRDRRRVVVRPLSLGED</sequence>
<reference evidence="10 11" key="1">
    <citation type="submission" date="2015-02" db="EMBL/GenBank/DDBJ databases">
        <title>Draft genome sequences of ten Microbacterium spp. with emphasis on heavy metal contaminated environments.</title>
        <authorList>
            <person name="Corretto E."/>
        </authorList>
    </citation>
    <scope>NUCLEOTIDE SEQUENCE [LARGE SCALE GENOMIC DNA]</scope>
    <source>
        <strain evidence="10 11">DSM 23848</strain>
    </source>
</reference>
<gene>
    <name evidence="10" type="ORF">RL72_02457</name>
</gene>
<evidence type="ECO:0000256" key="4">
    <source>
        <dbReference type="ARBA" id="ARBA00022824"/>
    </source>
</evidence>
<evidence type="ECO:0000256" key="5">
    <source>
        <dbReference type="ARBA" id="ARBA00022989"/>
    </source>
</evidence>
<keyword evidence="6 7" id="KW-0472">Membrane</keyword>
<evidence type="ECO:0000256" key="2">
    <source>
        <dbReference type="ARBA" id="ARBA00005512"/>
    </source>
</evidence>